<protein>
    <submittedName>
        <fullName evidence="1">Uncharacterized protein</fullName>
    </submittedName>
</protein>
<organism evidence="1 2">
    <name type="scientific">Methylobacter tundripaludum</name>
    <dbReference type="NCBI Taxonomy" id="173365"/>
    <lineage>
        <taxon>Bacteria</taxon>
        <taxon>Pseudomonadati</taxon>
        <taxon>Pseudomonadota</taxon>
        <taxon>Gammaproteobacteria</taxon>
        <taxon>Methylococcales</taxon>
        <taxon>Methylococcaceae</taxon>
        <taxon>Methylobacter</taxon>
    </lineage>
</organism>
<dbReference type="EMBL" id="PTIZ01000019">
    <property type="protein sequence ID" value="PPK72185.1"/>
    <property type="molecule type" value="Genomic_DNA"/>
</dbReference>
<reference evidence="1 2" key="1">
    <citation type="submission" date="2018-02" db="EMBL/GenBank/DDBJ databases">
        <title>Subsurface microbial communities from deep shales in Ohio and West Virginia, USA.</title>
        <authorList>
            <person name="Wrighton K."/>
        </authorList>
    </citation>
    <scope>NUCLEOTIDE SEQUENCE [LARGE SCALE GENOMIC DNA]</scope>
    <source>
        <strain evidence="1 2">OWC-DMM</strain>
    </source>
</reference>
<evidence type="ECO:0000313" key="1">
    <source>
        <dbReference type="EMBL" id="PPK72185.1"/>
    </source>
</evidence>
<proteinExistence type="predicted"/>
<comment type="caution">
    <text evidence="1">The sequence shown here is derived from an EMBL/GenBank/DDBJ whole genome shotgun (WGS) entry which is preliminary data.</text>
</comment>
<name>A0A2S6H3X9_9GAMM</name>
<sequence length="467" mass="51672">MTHSNQVPIATQLHSIKTNWTTGGLFKNKEYFIVLSNNYGIPDSPAKSRVDHDLKTEINVVENLYSNSVFETAFKGICAASLIFAQSAVYAQDYTPPAVNADDYTQSPYFKGGKLDSNFNYYDNGDFANNNILWTPVFKGGGGTSISQTGGQDLNYYGGYVRPLVAKPELGELFLGAQQVLQGDRISSEMQGEYRLPSGWGIGGGFVDRSQSKQDAKFASVSYKNQWQDIKYQVTMQWQRFDEKDYGGGYIAAYNKEWMLSYGNDGEQWRSTLGYVAPQITEKLRPALEVLYVDNSIGKIGADKTLMVSGSLGFSKGFLSHEARMGRAMGPTGMQFSNPLGYLNTGTDPTFNRRAEAWELGGLFNFRYINSSDASGKPRTETFEANLFPAQFFDIDNLLSSVFIGGGLTNPNGTTPYKSTQAKTDQAGVSGSMGYIKRFGAVDTNVRLQHDFDVDDTQVYVGAQYWL</sequence>
<gene>
    <name evidence="1" type="ORF">B0F87_1193</name>
</gene>
<dbReference type="AlphaFoldDB" id="A0A2S6H3X9"/>
<accession>A0A2S6H3X9</accession>
<evidence type="ECO:0000313" key="2">
    <source>
        <dbReference type="Proteomes" id="UP000240010"/>
    </source>
</evidence>
<dbReference type="Proteomes" id="UP000240010">
    <property type="component" value="Unassembled WGS sequence"/>
</dbReference>